<evidence type="ECO:0000259" key="1">
    <source>
        <dbReference type="PROSITE" id="PS50404"/>
    </source>
</evidence>
<comment type="caution">
    <text evidence="3">The sequence shown here is derived from an EMBL/GenBank/DDBJ whole genome shotgun (WGS) entry which is preliminary data.</text>
</comment>
<dbReference type="CDD" id="cd03207">
    <property type="entry name" value="GST_C_8"/>
    <property type="match status" value="1"/>
</dbReference>
<organism evidence="3 4">
    <name type="scientific">Albidovulum marisflavi</name>
    <dbReference type="NCBI Taxonomy" id="2984159"/>
    <lineage>
        <taxon>Bacteria</taxon>
        <taxon>Pseudomonadati</taxon>
        <taxon>Pseudomonadota</taxon>
        <taxon>Alphaproteobacteria</taxon>
        <taxon>Rhodobacterales</taxon>
        <taxon>Paracoccaceae</taxon>
        <taxon>Albidovulum</taxon>
    </lineage>
</organism>
<evidence type="ECO:0000313" key="3">
    <source>
        <dbReference type="EMBL" id="MCV2868180.1"/>
    </source>
</evidence>
<dbReference type="PANTHER" id="PTHR44051">
    <property type="entry name" value="GLUTATHIONE S-TRANSFERASE-RELATED"/>
    <property type="match status" value="1"/>
</dbReference>
<dbReference type="Gene3D" id="3.40.30.10">
    <property type="entry name" value="Glutaredoxin"/>
    <property type="match status" value="1"/>
</dbReference>
<dbReference type="InterPro" id="IPR036282">
    <property type="entry name" value="Glutathione-S-Trfase_C_sf"/>
</dbReference>
<dbReference type="PANTHER" id="PTHR44051:SF8">
    <property type="entry name" value="GLUTATHIONE S-TRANSFERASE GSTA"/>
    <property type="match status" value="1"/>
</dbReference>
<proteinExistence type="predicted"/>
<dbReference type="RefSeq" id="WP_263733799.1">
    <property type="nucleotide sequence ID" value="NZ_JAOWKY010000001.1"/>
</dbReference>
<dbReference type="InterPro" id="IPR036249">
    <property type="entry name" value="Thioredoxin-like_sf"/>
</dbReference>
<accession>A0ABT2ZAU4</accession>
<dbReference type="SFLD" id="SFLDG00358">
    <property type="entry name" value="Main_(cytGST)"/>
    <property type="match status" value="1"/>
</dbReference>
<dbReference type="EMBL" id="JAOWKY010000001">
    <property type="protein sequence ID" value="MCV2868180.1"/>
    <property type="molecule type" value="Genomic_DNA"/>
</dbReference>
<dbReference type="Proteomes" id="UP001652542">
    <property type="component" value="Unassembled WGS sequence"/>
</dbReference>
<dbReference type="PROSITE" id="PS50404">
    <property type="entry name" value="GST_NTER"/>
    <property type="match status" value="1"/>
</dbReference>
<dbReference type="SUPFAM" id="SSF47616">
    <property type="entry name" value="GST C-terminal domain-like"/>
    <property type="match status" value="1"/>
</dbReference>
<evidence type="ECO:0000313" key="4">
    <source>
        <dbReference type="Proteomes" id="UP001652542"/>
    </source>
</evidence>
<dbReference type="InterPro" id="IPR010987">
    <property type="entry name" value="Glutathione-S-Trfase_C-like"/>
</dbReference>
<dbReference type="InterPro" id="IPR004046">
    <property type="entry name" value="GST_C"/>
</dbReference>
<dbReference type="SUPFAM" id="SSF52833">
    <property type="entry name" value="Thioredoxin-like"/>
    <property type="match status" value="1"/>
</dbReference>
<dbReference type="Pfam" id="PF00043">
    <property type="entry name" value="GST_C"/>
    <property type="match status" value="1"/>
</dbReference>
<keyword evidence="4" id="KW-1185">Reference proteome</keyword>
<dbReference type="PROSITE" id="PS50405">
    <property type="entry name" value="GST_CTER"/>
    <property type="match status" value="1"/>
</dbReference>
<dbReference type="SFLD" id="SFLDS00019">
    <property type="entry name" value="Glutathione_Transferase_(cytos"/>
    <property type="match status" value="1"/>
</dbReference>
<sequence>MLRLHGVYRSRAARNIWLLEELGLPYDHVPVVQRYRLSDEQAETRIHTQSETFRSMSPAAAIPVLQDGDLILSESMAINLHIARTQGKDLGPRDEREQAMMDQWSYYGITAIEPPALELLYADQATDDGRAQVSAAAEKLRRPLSVVNGALAETGWLVGGRFTVADINMAEVVRYAMPASGLIEGFPDLQHWITQLHARPAFRKMWQAREAETL</sequence>
<reference evidence="3 4" key="1">
    <citation type="submission" date="2022-10" db="EMBL/GenBank/DDBJ databases">
        <title>Defluviimonas sp. nov., isolated from ocean surface water.</title>
        <authorList>
            <person name="He W."/>
            <person name="Wang L."/>
            <person name="Zhang D.-F."/>
        </authorList>
    </citation>
    <scope>NUCLEOTIDE SEQUENCE [LARGE SCALE GENOMIC DNA]</scope>
    <source>
        <strain evidence="3 4">WL0002</strain>
    </source>
</reference>
<feature type="domain" description="GST C-terminal" evidence="2">
    <location>
        <begin position="94"/>
        <end position="214"/>
    </location>
</feature>
<evidence type="ECO:0000259" key="2">
    <source>
        <dbReference type="PROSITE" id="PS50405"/>
    </source>
</evidence>
<dbReference type="Pfam" id="PF13417">
    <property type="entry name" value="GST_N_3"/>
    <property type="match status" value="1"/>
</dbReference>
<gene>
    <name evidence="3" type="ORF">OEW28_06015</name>
</gene>
<dbReference type="Gene3D" id="1.20.1050.10">
    <property type="match status" value="1"/>
</dbReference>
<name>A0ABT2ZAU4_9RHOB</name>
<protein>
    <submittedName>
        <fullName evidence="3">Glutathione S-transferase family protein</fullName>
    </submittedName>
</protein>
<dbReference type="InterPro" id="IPR040079">
    <property type="entry name" value="Glutathione_S-Trfase"/>
</dbReference>
<dbReference type="CDD" id="cd03046">
    <property type="entry name" value="GST_N_GTT1_like"/>
    <property type="match status" value="1"/>
</dbReference>
<dbReference type="InterPro" id="IPR004045">
    <property type="entry name" value="Glutathione_S-Trfase_N"/>
</dbReference>
<feature type="domain" description="GST N-terminal" evidence="1">
    <location>
        <begin position="1"/>
        <end position="90"/>
    </location>
</feature>